<keyword evidence="1" id="KW-0812">Transmembrane</keyword>
<organism evidence="2 3">
    <name type="scientific">Bacillus nakamurai</name>
    <dbReference type="NCBI Taxonomy" id="1793963"/>
    <lineage>
        <taxon>Bacteria</taxon>
        <taxon>Bacillati</taxon>
        <taxon>Bacillota</taxon>
        <taxon>Bacilli</taxon>
        <taxon>Bacillales</taxon>
        <taxon>Bacillaceae</taxon>
        <taxon>Bacillus</taxon>
    </lineage>
</organism>
<accession>A0A150F5N1</accession>
<evidence type="ECO:0000313" key="2">
    <source>
        <dbReference type="EMBL" id="KXZ17377.1"/>
    </source>
</evidence>
<keyword evidence="3" id="KW-1185">Reference proteome</keyword>
<dbReference type="AlphaFoldDB" id="A0A150F5N1"/>
<gene>
    <name evidence="2" type="ORF">AXI58_19485</name>
</gene>
<keyword evidence="1" id="KW-0472">Membrane</keyword>
<dbReference type="Pfam" id="PF07441">
    <property type="entry name" value="BofA"/>
    <property type="match status" value="1"/>
</dbReference>
<sequence length="87" mass="9105">MEPFFVIGIIVGLVVLLFLWGLSSKPLKWIGVTAVKFIAGALLLVGVNLFGSSLGIHIPVNPITTGISGILGIPGIAALIVIKRFII</sequence>
<feature type="transmembrane region" description="Helical" evidence="1">
    <location>
        <begin position="29"/>
        <end position="51"/>
    </location>
</feature>
<dbReference type="NCBIfam" id="TIGR02862">
    <property type="entry name" value="spore_BofA"/>
    <property type="match status" value="1"/>
</dbReference>
<reference evidence="3" key="1">
    <citation type="submission" date="2016-02" db="EMBL/GenBank/DDBJ databases">
        <authorList>
            <person name="Dunlap C."/>
        </authorList>
    </citation>
    <scope>NUCLEOTIDE SEQUENCE [LARGE SCALE GENOMIC DNA]</scope>
    <source>
        <strain evidence="3">NRRL B-41092</strain>
    </source>
</reference>
<dbReference type="STRING" id="1793963.AXI58_19485"/>
<name>A0A150F5N1_9BACI</name>
<feature type="transmembrane region" description="Helical" evidence="1">
    <location>
        <begin position="63"/>
        <end position="82"/>
    </location>
</feature>
<dbReference type="RefSeq" id="WP_061522425.1">
    <property type="nucleotide sequence ID" value="NZ_JAJJBV010000043.1"/>
</dbReference>
<evidence type="ECO:0000256" key="1">
    <source>
        <dbReference type="SAM" id="Phobius"/>
    </source>
</evidence>
<keyword evidence="1" id="KW-1133">Transmembrane helix</keyword>
<dbReference type="InterPro" id="IPR010001">
    <property type="entry name" value="BofA"/>
</dbReference>
<dbReference type="EMBL" id="LSBA01000022">
    <property type="protein sequence ID" value="KXZ17377.1"/>
    <property type="molecule type" value="Genomic_DNA"/>
</dbReference>
<comment type="caution">
    <text evidence="2">The sequence shown here is derived from an EMBL/GenBank/DDBJ whole genome shotgun (WGS) entry which is preliminary data.</text>
</comment>
<protein>
    <submittedName>
        <fullName evidence="2">Transcriptional regulator</fullName>
    </submittedName>
</protein>
<dbReference type="OrthoDB" id="2692225at2"/>
<feature type="transmembrane region" description="Helical" evidence="1">
    <location>
        <begin position="6"/>
        <end position="22"/>
    </location>
</feature>
<evidence type="ECO:0000313" key="3">
    <source>
        <dbReference type="Proteomes" id="UP000075430"/>
    </source>
</evidence>
<proteinExistence type="predicted"/>
<dbReference type="Proteomes" id="UP000075430">
    <property type="component" value="Unassembled WGS sequence"/>
</dbReference>